<keyword evidence="2" id="KW-1185">Reference proteome</keyword>
<evidence type="ECO:0000313" key="2">
    <source>
        <dbReference type="Proteomes" id="UP000799424"/>
    </source>
</evidence>
<evidence type="ECO:0000313" key="1">
    <source>
        <dbReference type="EMBL" id="KAF2818154.1"/>
    </source>
</evidence>
<protein>
    <submittedName>
        <fullName evidence="1">Uncharacterized protein</fullName>
    </submittedName>
</protein>
<dbReference type="EMBL" id="MU006259">
    <property type="protein sequence ID" value="KAF2818154.1"/>
    <property type="molecule type" value="Genomic_DNA"/>
</dbReference>
<dbReference type="Proteomes" id="UP000799424">
    <property type="component" value="Unassembled WGS sequence"/>
</dbReference>
<dbReference type="AlphaFoldDB" id="A0A6A6ZCW6"/>
<proteinExistence type="predicted"/>
<reference evidence="1" key="1">
    <citation type="journal article" date="2020" name="Stud. Mycol.">
        <title>101 Dothideomycetes genomes: a test case for predicting lifestyles and emergence of pathogens.</title>
        <authorList>
            <person name="Haridas S."/>
            <person name="Albert R."/>
            <person name="Binder M."/>
            <person name="Bloem J."/>
            <person name="Labutti K."/>
            <person name="Salamov A."/>
            <person name="Andreopoulos B."/>
            <person name="Baker S."/>
            <person name="Barry K."/>
            <person name="Bills G."/>
            <person name="Bluhm B."/>
            <person name="Cannon C."/>
            <person name="Castanera R."/>
            <person name="Culley D."/>
            <person name="Daum C."/>
            <person name="Ezra D."/>
            <person name="Gonzalez J."/>
            <person name="Henrissat B."/>
            <person name="Kuo A."/>
            <person name="Liang C."/>
            <person name="Lipzen A."/>
            <person name="Lutzoni F."/>
            <person name="Magnuson J."/>
            <person name="Mondo S."/>
            <person name="Nolan M."/>
            <person name="Ohm R."/>
            <person name="Pangilinan J."/>
            <person name="Park H.-J."/>
            <person name="Ramirez L."/>
            <person name="Alfaro M."/>
            <person name="Sun H."/>
            <person name="Tritt A."/>
            <person name="Yoshinaga Y."/>
            <person name="Zwiers L.-H."/>
            <person name="Turgeon B."/>
            <person name="Goodwin S."/>
            <person name="Spatafora J."/>
            <person name="Crous P."/>
            <person name="Grigoriev I."/>
        </authorList>
    </citation>
    <scope>NUCLEOTIDE SEQUENCE</scope>
    <source>
        <strain evidence="1">CBS 113818</strain>
    </source>
</reference>
<name>A0A6A6ZCW6_9PLEO</name>
<accession>A0A6A6ZCW6</accession>
<organism evidence="1 2">
    <name type="scientific">Ophiobolus disseminans</name>
    <dbReference type="NCBI Taxonomy" id="1469910"/>
    <lineage>
        <taxon>Eukaryota</taxon>
        <taxon>Fungi</taxon>
        <taxon>Dikarya</taxon>
        <taxon>Ascomycota</taxon>
        <taxon>Pezizomycotina</taxon>
        <taxon>Dothideomycetes</taxon>
        <taxon>Pleosporomycetidae</taxon>
        <taxon>Pleosporales</taxon>
        <taxon>Pleosporineae</taxon>
        <taxon>Phaeosphaeriaceae</taxon>
        <taxon>Ophiobolus</taxon>
    </lineage>
</organism>
<gene>
    <name evidence="1" type="ORF">CC86DRAFT_171002</name>
</gene>
<sequence length="118" mass="13202">MRGTSTFSTSLSSHTLIIAVSLYQQYTRAVCKLIPILLTKNYVSIATLFANVTNNLYFVHNSVALLLHYLKALTTCYTYRRLVSSPKNPLSAQEAMISLVPDVMPKTMQGRHADRYSG</sequence>